<name>A0A538U052_UNCEI</name>
<dbReference type="Gene3D" id="3.40.50.11200">
    <property type="match status" value="1"/>
</dbReference>
<evidence type="ECO:0000313" key="3">
    <source>
        <dbReference type="Proteomes" id="UP000319771"/>
    </source>
</evidence>
<evidence type="ECO:0000259" key="1">
    <source>
        <dbReference type="Pfam" id="PF08937"/>
    </source>
</evidence>
<dbReference type="Pfam" id="PF08937">
    <property type="entry name" value="ThsB_TIR"/>
    <property type="match status" value="1"/>
</dbReference>
<sequence length="249" mass="26816">MIAAPAGGVPIALVHSGLPITQIDQQNPGPFQATNGAQGFFIFGQSFAPSLPGIDSFEFLLGGEDATVYLRILDGVRNIGQLDGTAPVSGNRWEEIKSAGTEAVKRWIDRELQRKSCLIVLIGARTATRPLVRYEIEKAWSMGLGVVGAYIHNLRNPNRSPLLGLLSTNQRGPNPFDSVSVVLDQRNSLFGTTRSSILGGLMVKNTVPLSTVVKAHDPVGLDSRAVYGSIASNLPAWVEQAIQIRGQYR</sequence>
<dbReference type="InterPro" id="IPR015032">
    <property type="entry name" value="ThsB__TIR-like_domain"/>
</dbReference>
<organism evidence="2 3">
    <name type="scientific">Eiseniibacteriota bacterium</name>
    <dbReference type="NCBI Taxonomy" id="2212470"/>
    <lineage>
        <taxon>Bacteria</taxon>
        <taxon>Candidatus Eiseniibacteriota</taxon>
    </lineage>
</organism>
<proteinExistence type="predicted"/>
<dbReference type="EMBL" id="VBPB01000327">
    <property type="protein sequence ID" value="TMQ69238.1"/>
    <property type="molecule type" value="Genomic_DNA"/>
</dbReference>
<dbReference type="InterPro" id="IPR036490">
    <property type="entry name" value="ThsB_TIR-like_sf"/>
</dbReference>
<dbReference type="SUPFAM" id="SSF52206">
    <property type="entry name" value="Hypothetical protein MTH538"/>
    <property type="match status" value="1"/>
</dbReference>
<feature type="domain" description="Thoeris protein ThsB TIR-like" evidence="1">
    <location>
        <begin position="88"/>
        <end position="155"/>
    </location>
</feature>
<accession>A0A538U052</accession>
<dbReference type="Proteomes" id="UP000319771">
    <property type="component" value="Unassembled WGS sequence"/>
</dbReference>
<evidence type="ECO:0000313" key="2">
    <source>
        <dbReference type="EMBL" id="TMQ69238.1"/>
    </source>
</evidence>
<comment type="caution">
    <text evidence="2">The sequence shown here is derived from an EMBL/GenBank/DDBJ whole genome shotgun (WGS) entry which is preliminary data.</text>
</comment>
<protein>
    <recommendedName>
        <fullName evidence="1">Thoeris protein ThsB TIR-like domain-containing protein</fullName>
    </recommendedName>
</protein>
<gene>
    <name evidence="2" type="ORF">E6K81_15385</name>
</gene>
<reference evidence="2 3" key="1">
    <citation type="journal article" date="2019" name="Nat. Microbiol.">
        <title>Mediterranean grassland soil C-N compound turnover is dependent on rainfall and depth, and is mediated by genomically divergent microorganisms.</title>
        <authorList>
            <person name="Diamond S."/>
            <person name="Andeer P.F."/>
            <person name="Li Z."/>
            <person name="Crits-Christoph A."/>
            <person name="Burstein D."/>
            <person name="Anantharaman K."/>
            <person name="Lane K.R."/>
            <person name="Thomas B.C."/>
            <person name="Pan C."/>
            <person name="Northen T.R."/>
            <person name="Banfield J.F."/>
        </authorList>
    </citation>
    <scope>NUCLEOTIDE SEQUENCE [LARGE SCALE GENOMIC DNA]</scope>
    <source>
        <strain evidence="2">WS_11</strain>
    </source>
</reference>
<dbReference type="AlphaFoldDB" id="A0A538U052"/>